<keyword evidence="1" id="KW-1133">Transmembrane helix</keyword>
<dbReference type="OrthoDB" id="4334572at2"/>
<evidence type="ECO:0000259" key="2">
    <source>
        <dbReference type="Pfam" id="PF13828"/>
    </source>
</evidence>
<evidence type="ECO:0000256" key="1">
    <source>
        <dbReference type="SAM" id="Phobius"/>
    </source>
</evidence>
<keyword evidence="1" id="KW-0472">Membrane</keyword>
<feature type="transmembrane region" description="Helical" evidence="1">
    <location>
        <begin position="37"/>
        <end position="60"/>
    </location>
</feature>
<feature type="transmembrane region" description="Helical" evidence="1">
    <location>
        <begin position="66"/>
        <end position="87"/>
    </location>
</feature>
<dbReference type="AlphaFoldDB" id="A0A5N8VFV9"/>
<dbReference type="EMBL" id="VJZD01000100">
    <property type="protein sequence ID" value="MPY34127.1"/>
    <property type="molecule type" value="Genomic_DNA"/>
</dbReference>
<proteinExistence type="predicted"/>
<dbReference type="InterPro" id="IPR025241">
    <property type="entry name" value="DUF4190"/>
</dbReference>
<comment type="caution">
    <text evidence="3">The sequence shown here is derived from an EMBL/GenBank/DDBJ whole genome shotgun (WGS) entry which is preliminary data.</text>
</comment>
<protein>
    <submittedName>
        <fullName evidence="3">DUF4190 domain-containing protein</fullName>
    </submittedName>
</protein>
<dbReference type="Proteomes" id="UP000325849">
    <property type="component" value="Unassembled WGS sequence"/>
</dbReference>
<keyword evidence="4" id="KW-1185">Reference proteome</keyword>
<feature type="transmembrane region" description="Helical" evidence="1">
    <location>
        <begin position="99"/>
        <end position="132"/>
    </location>
</feature>
<sequence>MGETSGQRHRGRLRRVGIVPIMSTPAQSAERTRNKPAVVSAYAAFAAVVYASGSVMGGWLTVTYSVPILGLLIVCALVAIVSGHLGRRRAKRQKLEGRWLSLAAIVVGWLCILYAVLVNLLVLGLIAGLAVLID</sequence>
<feature type="domain" description="DUF4190" evidence="2">
    <location>
        <begin position="68"/>
        <end position="117"/>
    </location>
</feature>
<name>A0A5N8VFV9_9ACTN</name>
<evidence type="ECO:0000313" key="4">
    <source>
        <dbReference type="Proteomes" id="UP000325849"/>
    </source>
</evidence>
<keyword evidence="1" id="KW-0812">Transmembrane</keyword>
<dbReference type="Pfam" id="PF13828">
    <property type="entry name" value="DUF4190"/>
    <property type="match status" value="1"/>
</dbReference>
<gene>
    <name evidence="3" type="ORF">FNH09_23615</name>
</gene>
<evidence type="ECO:0000313" key="3">
    <source>
        <dbReference type="EMBL" id="MPY34127.1"/>
    </source>
</evidence>
<organism evidence="3 4">
    <name type="scientific">Streptomyces adustus</name>
    <dbReference type="NCBI Taxonomy" id="1609272"/>
    <lineage>
        <taxon>Bacteria</taxon>
        <taxon>Bacillati</taxon>
        <taxon>Actinomycetota</taxon>
        <taxon>Actinomycetes</taxon>
        <taxon>Kitasatosporales</taxon>
        <taxon>Streptomycetaceae</taxon>
        <taxon>Streptomyces</taxon>
    </lineage>
</organism>
<reference evidence="3 4" key="1">
    <citation type="submission" date="2019-07" db="EMBL/GenBank/DDBJ databases">
        <title>New species of Amycolatopsis and Streptomyces.</title>
        <authorList>
            <person name="Duangmal K."/>
            <person name="Teo W.F.A."/>
            <person name="Lipun K."/>
        </authorList>
    </citation>
    <scope>NUCLEOTIDE SEQUENCE [LARGE SCALE GENOMIC DNA]</scope>
    <source>
        <strain evidence="3 4">NBRC 109810</strain>
    </source>
</reference>
<accession>A0A5N8VFV9</accession>